<evidence type="ECO:0000256" key="1">
    <source>
        <dbReference type="ARBA" id="ARBA00022729"/>
    </source>
</evidence>
<feature type="region of interest" description="Disordered" evidence="2">
    <location>
        <begin position="477"/>
        <end position="504"/>
    </location>
</feature>
<keyword evidence="1 3" id="KW-0732">Signal</keyword>
<evidence type="ECO:0000313" key="5">
    <source>
        <dbReference type="RefSeq" id="XP_015509540.2"/>
    </source>
</evidence>
<feature type="region of interest" description="Disordered" evidence="2">
    <location>
        <begin position="764"/>
        <end position="783"/>
    </location>
</feature>
<gene>
    <name evidence="5" type="primary">LOC107216767</name>
</gene>
<organism evidence="5">
    <name type="scientific">Neodiprion lecontei</name>
    <name type="common">Redheaded pine sawfly</name>
    <dbReference type="NCBI Taxonomy" id="441921"/>
    <lineage>
        <taxon>Eukaryota</taxon>
        <taxon>Metazoa</taxon>
        <taxon>Ecdysozoa</taxon>
        <taxon>Arthropoda</taxon>
        <taxon>Hexapoda</taxon>
        <taxon>Insecta</taxon>
        <taxon>Pterygota</taxon>
        <taxon>Neoptera</taxon>
        <taxon>Endopterygota</taxon>
        <taxon>Hymenoptera</taxon>
        <taxon>Tenthredinoidea</taxon>
        <taxon>Diprionidae</taxon>
        <taxon>Diprioninae</taxon>
        <taxon>Neodiprion</taxon>
    </lineage>
</organism>
<evidence type="ECO:0000256" key="3">
    <source>
        <dbReference type="SAM" id="SignalP"/>
    </source>
</evidence>
<accession>A0A6J0B3A1</accession>
<feature type="chain" id="PRO_5046606967" evidence="3">
    <location>
        <begin position="16"/>
        <end position="783"/>
    </location>
</feature>
<protein>
    <submittedName>
        <fullName evidence="5">Rho GTPase-activating protein gacF</fullName>
    </submittedName>
</protein>
<dbReference type="InParanoid" id="A0A6J0B3A1"/>
<feature type="region of interest" description="Disordered" evidence="2">
    <location>
        <begin position="382"/>
        <end position="401"/>
    </location>
</feature>
<feature type="compositionally biased region" description="Polar residues" evidence="2">
    <location>
        <begin position="764"/>
        <end position="776"/>
    </location>
</feature>
<sequence length="783" mass="82763">MKILLLTCLLASALAAPAEKNKRNVLPGDPRYDAQHDHHHHHHHEDHDHHQNEIEIAKALGGYVGTYDSTLTEYGIPGFQPGTPISSNNFVSTNFDAGKTNINAYEVEIGGAKNAKQIESVTESSLSLPKVNSVTVVQSQGISQADDLAQSGNFGISKGEANKLDNTVISTTAASVETSSVPSAYIEEVTKAFSGDGISTVGNFESPFQSEISSSFGPSFDSGLSTSLEDPAFYSLPSTAAPFSAVDVSTFEQAGFNPFGSSFGLSSDANKGSSVSADASKVTAESASTKIKSSTETVSSGFGSANDGLATPFQPQFSSSFGADFNSRLGSSFRSSSPYSSSLGATPFSTTSFNTFKQSGYNPSFGSSLSSNINNESATLTSNAKAESKAQSEAASSDYSKKISTSTNIETAAKTFPASFGSSVDSFTAPVKSKSDSFFRSSTNTRLSPSLGSTSDFGTFTQGSYKPSFGSSFSFSSEANKGSTKSTSATNIASKSGSSKAYPDASKTTVKSAANAAKSFTDTISTKSGLDIDNLSPPLETNYGSSLGSTFGSGFSSIEGPSVYSTSFGASPSDTLGFNRFQQVQYNPSLKQTYTYTPSIEGYNNNFGIYNNNYGRVNGYQDADYRTYPTGVRSYSGFEQSLKDTTLNGNAQVSYPQSYSSGLTGGVRYVAPQSFQYQSVFPTPQSVTPSPFPTTVSVTEAPTQFKFDSAQSYLSPSIEQAVQPNFYVSPNQQELFKNYQSTVFSVEPTPATFPRLSQPEVKISESSLSGINQQTDAEGGYIY</sequence>
<name>A0A6J0B3A1_NEOLC</name>
<feature type="signal peptide" evidence="3">
    <location>
        <begin position="1"/>
        <end position="15"/>
    </location>
</feature>
<proteinExistence type="predicted"/>
<dbReference type="KEGG" id="nlo:107216767"/>
<reference evidence="5" key="1">
    <citation type="submission" date="2025-08" db="UniProtKB">
        <authorList>
            <consortium name="RefSeq"/>
        </authorList>
    </citation>
    <scope>IDENTIFICATION</scope>
    <source>
        <tissue evidence="5">Thorax and Abdomen</tissue>
    </source>
</reference>
<feature type="compositionally biased region" description="Polar residues" evidence="2">
    <location>
        <begin position="478"/>
        <end position="499"/>
    </location>
</feature>
<dbReference type="PROSITE" id="PS00306">
    <property type="entry name" value="CASEIN_ALPHA_BETA"/>
    <property type="match status" value="1"/>
</dbReference>
<feature type="compositionally biased region" description="Low complexity" evidence="2">
    <location>
        <begin position="382"/>
        <end position="397"/>
    </location>
</feature>
<keyword evidence="4" id="KW-1185">Reference proteome</keyword>
<dbReference type="AlphaFoldDB" id="A0A6J0B3A1"/>
<dbReference type="RefSeq" id="XP_015509540.2">
    <property type="nucleotide sequence ID" value="XM_015654054.2"/>
</dbReference>
<dbReference type="InterPro" id="IPR031305">
    <property type="entry name" value="Casein_CS"/>
</dbReference>
<evidence type="ECO:0000256" key="2">
    <source>
        <dbReference type="SAM" id="MobiDB-lite"/>
    </source>
</evidence>
<dbReference type="GeneID" id="107216767"/>
<feature type="region of interest" description="Disordered" evidence="2">
    <location>
        <begin position="21"/>
        <end position="51"/>
    </location>
</feature>
<dbReference type="Proteomes" id="UP000829291">
    <property type="component" value="Chromosome 6"/>
</dbReference>
<dbReference type="OrthoDB" id="7554863at2759"/>
<evidence type="ECO:0000313" key="4">
    <source>
        <dbReference type="Proteomes" id="UP000829291"/>
    </source>
</evidence>